<dbReference type="RefSeq" id="WP_183909963.1">
    <property type="nucleotide sequence ID" value="NZ_JACHXZ010000002.1"/>
</dbReference>
<comment type="caution">
    <text evidence="2">The sequence shown here is derived from an EMBL/GenBank/DDBJ whole genome shotgun (WGS) entry which is preliminary data.</text>
</comment>
<dbReference type="PANTHER" id="PTHR33993">
    <property type="entry name" value="GLYOXALASE-RELATED"/>
    <property type="match status" value="1"/>
</dbReference>
<dbReference type="Gene3D" id="3.10.180.10">
    <property type="entry name" value="2,3-Dihydroxybiphenyl 1,2-Dioxygenase, domain 1"/>
    <property type="match status" value="1"/>
</dbReference>
<evidence type="ECO:0000313" key="2">
    <source>
        <dbReference type="EMBL" id="MBB3168486.1"/>
    </source>
</evidence>
<dbReference type="Pfam" id="PF18029">
    <property type="entry name" value="Glyoxalase_6"/>
    <property type="match status" value="1"/>
</dbReference>
<gene>
    <name evidence="2" type="ORF">FHS30_001670</name>
</gene>
<evidence type="ECO:0000313" key="3">
    <source>
        <dbReference type="Proteomes" id="UP000559987"/>
    </source>
</evidence>
<accession>A0A839URJ2</accession>
<proteinExistence type="predicted"/>
<reference evidence="2 3" key="1">
    <citation type="submission" date="2020-08" db="EMBL/GenBank/DDBJ databases">
        <title>Genomic Encyclopedia of Type Strains, Phase III (KMG-III): the genomes of soil and plant-associated and newly described type strains.</title>
        <authorList>
            <person name="Whitman W."/>
        </authorList>
    </citation>
    <scope>NUCLEOTIDE SEQUENCE [LARGE SCALE GENOMIC DNA]</scope>
    <source>
        <strain evidence="2 3">CECT 8571</strain>
    </source>
</reference>
<dbReference type="InterPro" id="IPR041581">
    <property type="entry name" value="Glyoxalase_6"/>
</dbReference>
<dbReference type="Proteomes" id="UP000559987">
    <property type="component" value="Unassembled WGS sequence"/>
</dbReference>
<dbReference type="InterPro" id="IPR029068">
    <property type="entry name" value="Glyas_Bleomycin-R_OHBP_Dase"/>
</dbReference>
<dbReference type="AlphaFoldDB" id="A0A839URJ2"/>
<dbReference type="SUPFAM" id="SSF54593">
    <property type="entry name" value="Glyoxalase/Bleomycin resistance protein/Dihydroxybiphenyl dioxygenase"/>
    <property type="match status" value="1"/>
</dbReference>
<keyword evidence="3" id="KW-1185">Reference proteome</keyword>
<dbReference type="EMBL" id="JACHXZ010000002">
    <property type="protein sequence ID" value="MBB3168486.1"/>
    <property type="molecule type" value="Genomic_DNA"/>
</dbReference>
<dbReference type="GO" id="GO:0016829">
    <property type="term" value="F:lyase activity"/>
    <property type="evidence" value="ECO:0007669"/>
    <property type="project" value="UniProtKB-KW"/>
</dbReference>
<feature type="domain" description="VOC" evidence="1">
    <location>
        <begin position="6"/>
        <end position="120"/>
    </location>
</feature>
<dbReference type="InterPro" id="IPR037523">
    <property type="entry name" value="VOC_core"/>
</dbReference>
<protein>
    <submittedName>
        <fullName evidence="2">Putative enzyme related to lactoylglutathione lyase</fullName>
    </submittedName>
</protein>
<dbReference type="InterPro" id="IPR052164">
    <property type="entry name" value="Anthracycline_SecMetBiosynth"/>
</dbReference>
<organism evidence="2 3">
    <name type="scientific">Simiduia aestuariiviva</name>
    <dbReference type="NCBI Taxonomy" id="1510459"/>
    <lineage>
        <taxon>Bacteria</taxon>
        <taxon>Pseudomonadati</taxon>
        <taxon>Pseudomonadota</taxon>
        <taxon>Gammaproteobacteria</taxon>
        <taxon>Cellvibrionales</taxon>
        <taxon>Cellvibrionaceae</taxon>
        <taxon>Simiduia</taxon>
    </lineage>
</organism>
<name>A0A839URJ2_9GAMM</name>
<evidence type="ECO:0000259" key="1">
    <source>
        <dbReference type="PROSITE" id="PS51819"/>
    </source>
</evidence>
<dbReference type="PROSITE" id="PS51819">
    <property type="entry name" value="VOC"/>
    <property type="match status" value="1"/>
</dbReference>
<keyword evidence="2" id="KW-0456">Lyase</keyword>
<dbReference type="PANTHER" id="PTHR33993:SF5">
    <property type="entry name" value="GLYOXALASE"/>
    <property type="match status" value="1"/>
</dbReference>
<sequence>MGQVLGLGGVFFKAKDPKALIDWYNAHLGMSMAEWGAQLDVKALPPGAYNVFSPFKEETTYFEPSRKDFMINLVVDDVKACLDQVKRGGAAVMDDTESSEYGTFGWFMDPAGNKIELWQPPEPA</sequence>